<name>A0A077EKN6_9FLAO</name>
<protein>
    <recommendedName>
        <fullName evidence="1">Fibrobacter succinogenes major paralogous domain-containing protein</fullName>
    </recommendedName>
</protein>
<feature type="domain" description="Fibrobacter succinogenes major paralogous" evidence="1">
    <location>
        <begin position="354"/>
        <end position="549"/>
    </location>
</feature>
<reference evidence="2" key="1">
    <citation type="journal article" date="2013" name="Lancet">
        <title>First case of E anophelis outbreak in an intensive-care unit.</title>
        <authorList>
            <person name="Teo J."/>
            <person name="Tan S.Y."/>
            <person name="Tay M."/>
            <person name="Ding Y."/>
            <person name="Kjelleberg S."/>
            <person name="Givskov M."/>
            <person name="Lin R.T."/>
            <person name="Yang L."/>
        </authorList>
    </citation>
    <scope>NUCLEOTIDE SEQUENCE [LARGE SCALE GENOMIC DNA]</scope>
    <source>
        <strain evidence="2">NUHP1</strain>
    </source>
</reference>
<accession>A0A077EKN6</accession>
<gene>
    <name evidence="2" type="ORF">BD94_3044</name>
</gene>
<dbReference type="Proteomes" id="UP000028933">
    <property type="component" value="Chromosome"/>
</dbReference>
<dbReference type="eggNOG" id="COG3227">
    <property type="taxonomic scope" value="Bacteria"/>
</dbReference>
<dbReference type="Pfam" id="PF09603">
    <property type="entry name" value="Fib_succ_major"/>
    <property type="match status" value="1"/>
</dbReference>
<dbReference type="RefSeq" id="WP_024566177.1">
    <property type="nucleotide sequence ID" value="NZ_CP007547.1"/>
</dbReference>
<reference evidence="2" key="2">
    <citation type="journal article" date="2015" name="Genome Biol. Evol.">
        <title>Complete Genome Sequence and Transcriptomic Analysis of the Novel Pathogen Elizabethkingia anophelis in Response to Oxidative Stress.</title>
        <authorList>
            <person name="Li Y."/>
            <person name="Liu Y."/>
            <person name="Chew S.C."/>
            <person name="Tay M."/>
            <person name="Salido M.M."/>
            <person name="Teo J."/>
            <person name="Lauro F.M."/>
            <person name="Givskov M."/>
            <person name="Yang L."/>
        </authorList>
    </citation>
    <scope>NUCLEOTIDE SEQUENCE</scope>
    <source>
        <strain evidence="2">NUHP1</strain>
    </source>
</reference>
<dbReference type="KEGG" id="eao:BD94_3044"/>
<evidence type="ECO:0000259" key="1">
    <source>
        <dbReference type="Pfam" id="PF09603"/>
    </source>
</evidence>
<dbReference type="STRING" id="1338011.BD94_3044"/>
<dbReference type="AlphaFoldDB" id="A0A077EKN6"/>
<sequence>MIEKLLVKSVITYGVLLSVLSCRSSGDAVNTGETSVRINLLGSGFIQEGTLGPQATTNSLKINNTKEQQQVLALNEDYKLVAVLSPDNAQPFDTSQVSLKAATPPLKESNNLGYGIKYKVVVYDGNGLYITEKDYVSGEERNASPITGLNGGYTYTFVAYSVGSKSVLPSVTYPDQANKTLASASVEDIPGSCDLMYFSKTMEITGNNTNYLDVVFSHQFSQITVYLDATPTQWYNITNLKGVGISPHHNKAKMLMNNGSIVPEQQAADGAVVNFPVLNSKSVKADPVYVNTNKVTNGVFVIQTILMTHQNDTPVSLQNITLSDLNITPGVRYNLKISLQPNDKYLSYRGYQAVRLSGMIWMRHNLGANLIADPDVPTQQINGDYYQFGKKTAAANVTTPANSISKWDISSAPNDAWNSGSFLVAVKTADDPCPDGWRLPTNREINALDKGTNKSTIGTVQNSATNYSAAKVLTSVFDPSIKMTIPFSGYRSASDGTLLSRGERGGFWSATPNFSNATQAVQWALYDMHPINNNYPWATRSEAVSVRCIATFPLDR</sequence>
<dbReference type="PROSITE" id="PS51257">
    <property type="entry name" value="PROKAR_LIPOPROTEIN"/>
    <property type="match status" value="1"/>
</dbReference>
<evidence type="ECO:0000313" key="2">
    <source>
        <dbReference type="EMBL" id="AIL46819.1"/>
    </source>
</evidence>
<evidence type="ECO:0000313" key="3">
    <source>
        <dbReference type="Proteomes" id="UP000028933"/>
    </source>
</evidence>
<dbReference type="HOGENOM" id="CLU_033531_0_0_10"/>
<dbReference type="InterPro" id="IPR011871">
    <property type="entry name" value="Fib_succ_major"/>
</dbReference>
<proteinExistence type="predicted"/>
<dbReference type="EMBL" id="CP007547">
    <property type="protein sequence ID" value="AIL46819.1"/>
    <property type="molecule type" value="Genomic_DNA"/>
</dbReference>
<organism evidence="2 3">
    <name type="scientific">Elizabethkingia anophelis NUHP1</name>
    <dbReference type="NCBI Taxonomy" id="1338011"/>
    <lineage>
        <taxon>Bacteria</taxon>
        <taxon>Pseudomonadati</taxon>
        <taxon>Bacteroidota</taxon>
        <taxon>Flavobacteriia</taxon>
        <taxon>Flavobacteriales</taxon>
        <taxon>Weeksellaceae</taxon>
        <taxon>Elizabethkingia</taxon>
    </lineage>
</organism>